<dbReference type="Pfam" id="PF23368">
    <property type="entry name" value="DUF7092"/>
    <property type="match status" value="1"/>
</dbReference>
<keyword evidence="10" id="KW-1185">Reference proteome</keyword>
<accession>A0ABT7DSS8</accession>
<dbReference type="InterPro" id="IPR051156">
    <property type="entry name" value="Mito/Outer_Membr_Metalloprot"/>
</dbReference>
<dbReference type="Gene3D" id="3.30.2010.10">
    <property type="entry name" value="Metalloproteases ('zincins'), catalytic domain"/>
    <property type="match status" value="1"/>
</dbReference>
<dbReference type="InterPro" id="IPR055518">
    <property type="entry name" value="DUF7092"/>
</dbReference>
<evidence type="ECO:0000256" key="5">
    <source>
        <dbReference type="ARBA" id="ARBA00023049"/>
    </source>
</evidence>
<protein>
    <submittedName>
        <fullName evidence="9">M48 family metallopeptidase</fullName>
    </submittedName>
</protein>
<comment type="similarity">
    <text evidence="6">Belongs to the peptidase M48 family.</text>
</comment>
<dbReference type="Pfam" id="PF01435">
    <property type="entry name" value="Peptidase_M48"/>
    <property type="match status" value="1"/>
</dbReference>
<comment type="cofactor">
    <cofactor evidence="6">
        <name>Zn(2+)</name>
        <dbReference type="ChEBI" id="CHEBI:29105"/>
    </cofactor>
    <text evidence="6">Binds 1 zinc ion per subunit.</text>
</comment>
<reference evidence="9" key="1">
    <citation type="submission" date="2023-03" db="EMBL/GenBank/DDBJ databases">
        <title>Chitinimonas shenzhenensis gen. nov., sp. nov., a novel member of family Burkholderiaceae isolated from activated sludge collected in Shen Zhen, China.</title>
        <authorList>
            <person name="Wang X."/>
        </authorList>
    </citation>
    <scope>NUCLEOTIDE SEQUENCE</scope>
    <source>
        <strain evidence="9">DQS-5</strain>
    </source>
</reference>
<keyword evidence="5 6" id="KW-0482">Metalloprotease</keyword>
<dbReference type="CDD" id="cd07332">
    <property type="entry name" value="M48C_Oma1_like"/>
    <property type="match status" value="1"/>
</dbReference>
<comment type="caution">
    <text evidence="9">The sequence shown here is derived from an EMBL/GenBank/DDBJ whole genome shotgun (WGS) entry which is preliminary data.</text>
</comment>
<evidence type="ECO:0000313" key="10">
    <source>
        <dbReference type="Proteomes" id="UP001172778"/>
    </source>
</evidence>
<sequence>MQSESINKSSLPAKWHDGTQSHAHPVTLRLEAGHLCIDHAYGTQKYRLGDITIQAELGSLARRIDLPDGGQIEVADRQGFRLLMGEERGWLQRLESGKRWIALSLIILMASAFVTYRWGLPWVADRAADVVDANTEASLGREVLEAVDEDWVKPSKLPAQRQTELLRRFAELAGKDANHYRLEFRAAPEIGPNAFALPGGTIVLTDELVALTKDDREVMAVLAHEMGHVNYRHSIRGLMRAAGLSAVTAMLTGEVASLGSVLASAPVLVAQLKYNRDFENEADDFALQMLPRRNISPCYFATAMGRLEGWYQRKAGKQDGIPSWLSTHPETDDRIVPFQRFCQK</sequence>
<keyword evidence="3 6" id="KW-0378">Hydrolase</keyword>
<evidence type="ECO:0000256" key="4">
    <source>
        <dbReference type="ARBA" id="ARBA00022833"/>
    </source>
</evidence>
<dbReference type="PANTHER" id="PTHR22726:SF1">
    <property type="entry name" value="METALLOENDOPEPTIDASE OMA1, MITOCHONDRIAL"/>
    <property type="match status" value="1"/>
</dbReference>
<dbReference type="Proteomes" id="UP001172778">
    <property type="component" value="Unassembled WGS sequence"/>
</dbReference>
<organism evidence="9 10">
    <name type="scientific">Parachitinimonas caeni</name>
    <dbReference type="NCBI Taxonomy" id="3031301"/>
    <lineage>
        <taxon>Bacteria</taxon>
        <taxon>Pseudomonadati</taxon>
        <taxon>Pseudomonadota</taxon>
        <taxon>Betaproteobacteria</taxon>
        <taxon>Neisseriales</taxon>
        <taxon>Chitinibacteraceae</taxon>
        <taxon>Parachitinimonas</taxon>
    </lineage>
</organism>
<proteinExistence type="inferred from homology"/>
<dbReference type="RefSeq" id="WP_284099411.1">
    <property type="nucleotide sequence ID" value="NZ_JARRAF010000003.1"/>
</dbReference>
<evidence type="ECO:0000259" key="8">
    <source>
        <dbReference type="Pfam" id="PF23368"/>
    </source>
</evidence>
<feature type="domain" description="Peptidase M48" evidence="7">
    <location>
        <begin position="161"/>
        <end position="335"/>
    </location>
</feature>
<evidence type="ECO:0000313" key="9">
    <source>
        <dbReference type="EMBL" id="MDK2123122.1"/>
    </source>
</evidence>
<gene>
    <name evidence="9" type="ORF">PZA18_03535</name>
</gene>
<evidence type="ECO:0000256" key="1">
    <source>
        <dbReference type="ARBA" id="ARBA00022670"/>
    </source>
</evidence>
<dbReference type="PANTHER" id="PTHR22726">
    <property type="entry name" value="METALLOENDOPEPTIDASE OMA1"/>
    <property type="match status" value="1"/>
</dbReference>
<feature type="domain" description="DUF7092" evidence="8">
    <location>
        <begin position="11"/>
        <end position="84"/>
    </location>
</feature>
<dbReference type="EMBL" id="JARRAF010000003">
    <property type="protein sequence ID" value="MDK2123122.1"/>
    <property type="molecule type" value="Genomic_DNA"/>
</dbReference>
<keyword evidence="2" id="KW-0479">Metal-binding</keyword>
<evidence type="ECO:0000256" key="3">
    <source>
        <dbReference type="ARBA" id="ARBA00022801"/>
    </source>
</evidence>
<evidence type="ECO:0000256" key="2">
    <source>
        <dbReference type="ARBA" id="ARBA00022723"/>
    </source>
</evidence>
<keyword evidence="4 6" id="KW-0862">Zinc</keyword>
<keyword evidence="1 6" id="KW-0645">Protease</keyword>
<evidence type="ECO:0000256" key="6">
    <source>
        <dbReference type="RuleBase" id="RU003983"/>
    </source>
</evidence>
<evidence type="ECO:0000259" key="7">
    <source>
        <dbReference type="Pfam" id="PF01435"/>
    </source>
</evidence>
<name>A0ABT7DSS8_9NEIS</name>
<dbReference type="InterPro" id="IPR001915">
    <property type="entry name" value="Peptidase_M48"/>
</dbReference>